<reference evidence="3 4" key="2">
    <citation type="submission" date="2009-05" db="EMBL/GenBank/DDBJ databases">
        <authorList>
            <person name="Harkins D.M."/>
            <person name="DeShazer D."/>
            <person name="Woods D.E."/>
            <person name="Brinkac L.M."/>
            <person name="Brown K.A."/>
            <person name="Hung G.C."/>
            <person name="Tuanyok A."/>
            <person name="Zhang B."/>
            <person name="Nierman W.C."/>
        </authorList>
    </citation>
    <scope>NUCLEOTIDE SEQUENCE [LARGE SCALE GENOMIC DNA]</scope>
    <source>
        <strain evidence="3 4">1710a</strain>
    </source>
</reference>
<dbReference type="PROSITE" id="PS50914">
    <property type="entry name" value="BON"/>
    <property type="match status" value="1"/>
</dbReference>
<dbReference type="Proteomes" id="UP000001812">
    <property type="component" value="Chromosome II"/>
</dbReference>
<dbReference type="InterPro" id="IPR007055">
    <property type="entry name" value="BON_dom"/>
</dbReference>
<dbReference type="HOGENOM" id="CLU_031610_0_0_4"/>
<dbReference type="Pfam" id="PF04972">
    <property type="entry name" value="BON"/>
    <property type="match status" value="1"/>
</dbReference>
<feature type="compositionally biased region" description="Basic residues" evidence="1">
    <location>
        <begin position="196"/>
        <end position="228"/>
    </location>
</feature>
<dbReference type="AlphaFoldDB" id="A0A0E1VW58"/>
<feature type="domain" description="BON" evidence="2">
    <location>
        <begin position="504"/>
        <end position="572"/>
    </location>
</feature>
<sequence>MAHARPVVRDSRRSTRVLSRRRCCVRLDAKRSLALRRASAPAQNIQRVADIDRRRKARKSERVQARLARSRVAQPFARARGDSAALRYFVSAQDIQRVADIDRRRKARKSERVQARLARSRVAQPFARARGDSAALRYFVSAQDIQRVADIDRRRMAHESERVQARPARSRVAQPLARALGGSAARRHFVSAPASRQRHSPRIMRLAAHPRTRAPAHPRTHAPTHPRTRAPFVLSRGDPRARSFSVPPPVFASVRNLRASMRLGGGRAGCRPPPRRSSRRDAMQRRYQGQPVGRGGAAGWQERNERGLRGGERGMQYDDEALLRPDLDVEGDYRMLAEDIGPEDWGSDWADWDDRNPYDERRRGYEGGRREREGGRGPQRMRGVGAQGNVGEARGGYAGPRGYGDDGWYQGGGRDDDGDLRKFRGQSRLVAGSRSPYRGGEREERAGPEPWRAGGERSAYRDELWSPYRTREYDRSRDYRDLLHGGGGQREMLHRQGPKGYTRSDERIREDICERLAYAFDLDVSDVSVEVNGGRVELQGTVPERWMKHEIEDIADNCMCVRDVDNRVRVLPRERGETTGTAGMAAPPEGQPMRPEHRTSTMAGGAGGAGGQSPGGSVAGGQPSGALSGTGGHDPRH</sequence>
<accession>A0A0E1VW58</accession>
<dbReference type="Gene3D" id="3.30.1340.30">
    <property type="match status" value="1"/>
</dbReference>
<evidence type="ECO:0000259" key="2">
    <source>
        <dbReference type="PROSITE" id="PS50914"/>
    </source>
</evidence>
<feature type="compositionally biased region" description="Basic and acidic residues" evidence="1">
    <location>
        <begin position="413"/>
        <end position="422"/>
    </location>
</feature>
<name>A0A0E1VW58_BURPE</name>
<proteinExistence type="predicted"/>
<feature type="region of interest" description="Disordered" evidence="1">
    <location>
        <begin position="483"/>
        <end position="503"/>
    </location>
</feature>
<organism evidence="3 4">
    <name type="scientific">Burkholderia pseudomallei 1710a</name>
    <dbReference type="NCBI Taxonomy" id="320371"/>
    <lineage>
        <taxon>Bacteria</taxon>
        <taxon>Pseudomonadati</taxon>
        <taxon>Pseudomonadota</taxon>
        <taxon>Betaproteobacteria</taxon>
        <taxon>Burkholderiales</taxon>
        <taxon>Burkholderiaceae</taxon>
        <taxon>Burkholderia</taxon>
        <taxon>pseudomallei group</taxon>
    </lineage>
</organism>
<protein>
    <submittedName>
        <fullName evidence="3">Phospholipid-binding domain protein</fullName>
    </submittedName>
</protein>
<evidence type="ECO:0000313" key="4">
    <source>
        <dbReference type="Proteomes" id="UP000001812"/>
    </source>
</evidence>
<feature type="compositionally biased region" description="Gly residues" evidence="1">
    <location>
        <begin position="385"/>
        <end position="402"/>
    </location>
</feature>
<evidence type="ECO:0000313" key="3">
    <source>
        <dbReference type="EMBL" id="EET04236.1"/>
    </source>
</evidence>
<feature type="region of interest" description="Disordered" evidence="1">
    <location>
        <begin position="180"/>
        <end position="231"/>
    </location>
</feature>
<gene>
    <name evidence="3" type="ORF">BURPS1710A_A2346</name>
</gene>
<feature type="compositionally biased region" description="Gly residues" evidence="1">
    <location>
        <begin position="604"/>
        <end position="637"/>
    </location>
</feature>
<dbReference type="EMBL" id="CM000833">
    <property type="protein sequence ID" value="EET04236.1"/>
    <property type="molecule type" value="Genomic_DNA"/>
</dbReference>
<feature type="region of interest" description="Disordered" evidence="1">
    <location>
        <begin position="571"/>
        <end position="637"/>
    </location>
</feature>
<feature type="compositionally biased region" description="Basic and acidic residues" evidence="1">
    <location>
        <begin position="352"/>
        <end position="375"/>
    </location>
</feature>
<evidence type="ECO:0000256" key="1">
    <source>
        <dbReference type="SAM" id="MobiDB-lite"/>
    </source>
</evidence>
<feature type="region of interest" description="Disordered" evidence="1">
    <location>
        <begin position="347"/>
        <end position="455"/>
    </location>
</feature>
<feature type="region of interest" description="Disordered" evidence="1">
    <location>
        <begin position="263"/>
        <end position="300"/>
    </location>
</feature>
<reference evidence="4" key="1">
    <citation type="submission" date="2007-08" db="EMBL/GenBank/DDBJ databases">
        <title>Annotation of Burkholderia pseudomallei 1710a.</title>
        <authorList>
            <person name="Harkins D.M."/>
            <person name="DeShazer D."/>
            <person name="Woods D.E."/>
            <person name="Brinkac L.M."/>
            <person name="Brown K.A."/>
            <person name="Hung G.C."/>
            <person name="Tuanyok A."/>
            <person name="Zhang B."/>
            <person name="Nierman W.C."/>
        </authorList>
    </citation>
    <scope>NUCLEOTIDE SEQUENCE [LARGE SCALE GENOMIC DNA]</scope>
    <source>
        <strain evidence="4">1710a</strain>
    </source>
</reference>